<protein>
    <recommendedName>
        <fullName evidence="3">GspL periplasmic domain-containing protein</fullName>
    </recommendedName>
</protein>
<dbReference type="PATRIC" id="fig|1454003.3.peg.969"/>
<comment type="caution">
    <text evidence="1">The sequence shown here is derived from an EMBL/GenBank/DDBJ whole genome shotgun (WGS) entry which is preliminary data.</text>
</comment>
<dbReference type="AlphaFoldDB" id="A0A011NGL1"/>
<accession>A0A011NGL1</accession>
<gene>
    <name evidence="1" type="ORF">AW10_00944</name>
</gene>
<proteinExistence type="predicted"/>
<sequence>MAANRFLYLSAHHLSAFSWQAGVLTDESSFEASEAGQLAFADYLAANSTSVFSILANVSDEGFHIETIPFLRGADRQAIIARKLGQLFFNAKLQTALSLGHQKSRRKDERIMLAALTRPEVFAPWLDALARGELALAGVHSLPLLAPLLLRKLGIPAQPCLLLTIQDQSLRQSYLENGELHFSRLTPLNNSSIGGIAQTFSSEALKLQQYLVGQRLIGRKQPIKAYLLAHASARKAIENSCVDSEAVSFAVLDIEDSARQCKLKTVLTGTHCEPLFLHLLATDPPRAQFANDDQRHDYHLWLLRSIVRRAAAVVLLSCLLLAGKLLFDAAQIDNEVSVLASETALTRQRYADIVKTFPPIPTTNENLRRVINRYVELEKNSGLPTTIYGEISRAVERAEWVDLEAIDWQAGKPQSPSASGAVPVVSSELQPVDHEMAVVSGSLRLGADSNPRQVLAVFNRLVAALRANPQLQVEVLQQPFDVESGKSLKGGDAVLEGKEPRSFKVQIWRTIAP</sequence>
<evidence type="ECO:0000313" key="2">
    <source>
        <dbReference type="Proteomes" id="UP000021816"/>
    </source>
</evidence>
<evidence type="ECO:0008006" key="3">
    <source>
        <dbReference type="Google" id="ProtNLM"/>
    </source>
</evidence>
<dbReference type="Proteomes" id="UP000021816">
    <property type="component" value="Unassembled WGS sequence"/>
</dbReference>
<evidence type="ECO:0000313" key="1">
    <source>
        <dbReference type="EMBL" id="EXI81863.1"/>
    </source>
</evidence>
<dbReference type="STRING" id="1454003.AW10_00944"/>
<dbReference type="EMBL" id="JEMX01000017">
    <property type="protein sequence ID" value="EXI81863.1"/>
    <property type="molecule type" value="Genomic_DNA"/>
</dbReference>
<reference evidence="1 2" key="1">
    <citation type="submission" date="2014-02" db="EMBL/GenBank/DDBJ databases">
        <title>Expanding our view of genomic diversity in Candidatus Accumulibacter clades.</title>
        <authorList>
            <person name="Skennerton C.T."/>
            <person name="Barr J.J."/>
            <person name="Slater F.R."/>
            <person name="Bond P.L."/>
            <person name="Tyson G.W."/>
        </authorList>
    </citation>
    <scope>NUCLEOTIDE SEQUENCE [LARGE SCALE GENOMIC DNA]</scope>
    <source>
        <strain evidence="2">BA-92</strain>
    </source>
</reference>
<name>A0A011NGL1_9PROT</name>
<organism evidence="1 2">
    <name type="scientific">Candidatus Accumulibacter appositus</name>
    <dbReference type="NCBI Taxonomy" id="1454003"/>
    <lineage>
        <taxon>Bacteria</taxon>
        <taxon>Pseudomonadati</taxon>
        <taxon>Pseudomonadota</taxon>
        <taxon>Betaproteobacteria</taxon>
        <taxon>Candidatus Accumulibacter</taxon>
    </lineage>
</organism>